<keyword evidence="3 8" id="KW-0805">Transcription regulation</keyword>
<evidence type="ECO:0000256" key="1">
    <source>
        <dbReference type="ARBA" id="ARBA00008213"/>
    </source>
</evidence>
<dbReference type="Pfam" id="PF03449">
    <property type="entry name" value="GreA_GreB_N"/>
    <property type="match status" value="1"/>
</dbReference>
<dbReference type="FunFam" id="1.10.287.180:FF:000001">
    <property type="entry name" value="Transcription elongation factor GreA"/>
    <property type="match status" value="1"/>
</dbReference>
<keyword evidence="4 8" id="KW-0238">DNA-binding</keyword>
<dbReference type="InterPro" id="IPR036953">
    <property type="entry name" value="GreA/GreB_C_sf"/>
</dbReference>
<dbReference type="GO" id="GO:0032784">
    <property type="term" value="P:regulation of DNA-templated transcription elongation"/>
    <property type="evidence" value="ECO:0007669"/>
    <property type="project" value="UniProtKB-UniRule"/>
</dbReference>
<dbReference type="EMBL" id="AP021857">
    <property type="protein sequence ID" value="BBO21364.1"/>
    <property type="molecule type" value="Genomic_DNA"/>
</dbReference>
<dbReference type="Proteomes" id="UP000662914">
    <property type="component" value="Chromosome"/>
</dbReference>
<dbReference type="GO" id="GO:0003746">
    <property type="term" value="F:translation elongation factor activity"/>
    <property type="evidence" value="ECO:0007669"/>
    <property type="project" value="UniProtKB-KW"/>
</dbReference>
<gene>
    <name evidence="8" type="primary">greA</name>
    <name evidence="12" type="ORF">DSYM_20630</name>
</gene>
<comment type="similarity">
    <text evidence="1 8 9">Belongs to the GreA/GreB family.</text>
</comment>
<dbReference type="FunFam" id="3.10.50.30:FF:000001">
    <property type="entry name" value="Transcription elongation factor GreA"/>
    <property type="match status" value="1"/>
</dbReference>
<keyword evidence="5 8" id="KW-0804">Transcription</keyword>
<dbReference type="GO" id="GO:0003677">
    <property type="term" value="F:DNA binding"/>
    <property type="evidence" value="ECO:0007669"/>
    <property type="project" value="UniProtKB-UniRule"/>
</dbReference>
<dbReference type="Pfam" id="PF01272">
    <property type="entry name" value="GreA_GreB"/>
    <property type="match status" value="1"/>
</dbReference>
<dbReference type="Gene3D" id="1.10.287.180">
    <property type="entry name" value="Transcription elongation factor, GreA/GreB, N-terminal domain"/>
    <property type="match status" value="1"/>
</dbReference>
<dbReference type="SUPFAM" id="SSF46557">
    <property type="entry name" value="GreA transcript cleavage protein, N-terminal domain"/>
    <property type="match status" value="1"/>
</dbReference>
<comment type="function">
    <text evidence="6 8 9">Necessary for efficient RNA polymerase transcription elongation past template-encoded arresting sites. The arresting sites in DNA have the property of trapping a certain fraction of elongating RNA polymerases that pass through, resulting in locked ternary complexes. Cleavage of the nascent transcript by cleavage factors such as GreA or GreB allows the resumption of elongation from the new 3'terminus. GreA releases sequences of 2 to 3 nucleotides.</text>
</comment>
<accession>A0A809SB60</accession>
<dbReference type="PROSITE" id="PS00829">
    <property type="entry name" value="GREAB_1"/>
    <property type="match status" value="1"/>
</dbReference>
<protein>
    <recommendedName>
        <fullName evidence="2 8">Transcription elongation factor GreA</fullName>
    </recommendedName>
    <alternativeName>
        <fullName evidence="7 8">Transcript cleavage factor GreA</fullName>
    </alternativeName>
</protein>
<dbReference type="PROSITE" id="PS00830">
    <property type="entry name" value="GREAB_2"/>
    <property type="match status" value="1"/>
</dbReference>
<feature type="domain" description="Transcription elongation factor GreA/GreB N-terminal" evidence="11">
    <location>
        <begin position="4"/>
        <end position="74"/>
    </location>
</feature>
<evidence type="ECO:0000256" key="4">
    <source>
        <dbReference type="ARBA" id="ARBA00023125"/>
    </source>
</evidence>
<dbReference type="NCBIfam" id="NF001263">
    <property type="entry name" value="PRK00226.1-4"/>
    <property type="match status" value="1"/>
</dbReference>
<dbReference type="InterPro" id="IPR023459">
    <property type="entry name" value="Tscrpt_elong_fac_GreA/B_fam"/>
</dbReference>
<evidence type="ECO:0000313" key="12">
    <source>
        <dbReference type="EMBL" id="BBO21364.1"/>
    </source>
</evidence>
<dbReference type="SUPFAM" id="SSF54534">
    <property type="entry name" value="FKBP-like"/>
    <property type="match status" value="1"/>
</dbReference>
<evidence type="ECO:0000256" key="8">
    <source>
        <dbReference type="HAMAP-Rule" id="MF_00105"/>
    </source>
</evidence>
<name>A0A809SB60_9PROT</name>
<evidence type="ECO:0000256" key="5">
    <source>
        <dbReference type="ARBA" id="ARBA00023163"/>
    </source>
</evidence>
<dbReference type="NCBIfam" id="NF001261">
    <property type="entry name" value="PRK00226.1-2"/>
    <property type="match status" value="1"/>
</dbReference>
<proteinExistence type="inferred from homology"/>
<dbReference type="PIRSF" id="PIRSF006092">
    <property type="entry name" value="GreA_GreB"/>
    <property type="match status" value="1"/>
</dbReference>
<dbReference type="InterPro" id="IPR028624">
    <property type="entry name" value="Tscrpt_elong_fac_GreA/B"/>
</dbReference>
<evidence type="ECO:0000256" key="9">
    <source>
        <dbReference type="RuleBase" id="RU000556"/>
    </source>
</evidence>
<dbReference type="InterPro" id="IPR022691">
    <property type="entry name" value="Tscrpt_elong_fac_GreA/B_N"/>
</dbReference>
<dbReference type="KEGG" id="ddz:DSYM_20630"/>
<dbReference type="PANTHER" id="PTHR30437:SF4">
    <property type="entry name" value="TRANSCRIPTION ELONGATION FACTOR GREA"/>
    <property type="match status" value="1"/>
</dbReference>
<sequence length="158" mass="17263">MSKVPITKAGAEMLRQELHRLKTVDRPNVVAAIAEARAHGDLSENAEYAAARERQSFIEGRILEIEGKLGNAQIIDPQLLDADGRCVFGATVDLEDQENGEKVTYQIVGDDEADLKNNKISISSPIARALIGKYAGDIAEVKAPGGTREYEILDIRYV</sequence>
<dbReference type="NCBIfam" id="NF001264">
    <property type="entry name" value="PRK00226.1-5"/>
    <property type="match status" value="1"/>
</dbReference>
<dbReference type="GO" id="GO:0006354">
    <property type="term" value="P:DNA-templated transcription elongation"/>
    <property type="evidence" value="ECO:0007669"/>
    <property type="project" value="TreeGrafter"/>
</dbReference>
<keyword evidence="12" id="KW-0251">Elongation factor</keyword>
<dbReference type="InterPro" id="IPR001437">
    <property type="entry name" value="Tscrpt_elong_fac_GreA/B_C"/>
</dbReference>
<dbReference type="AlphaFoldDB" id="A0A809SB60"/>
<dbReference type="Gene3D" id="3.10.50.30">
    <property type="entry name" value="Transcription elongation factor, GreA/GreB, C-terminal domain"/>
    <property type="match status" value="1"/>
</dbReference>
<evidence type="ECO:0000256" key="2">
    <source>
        <dbReference type="ARBA" id="ARBA00013729"/>
    </source>
</evidence>
<dbReference type="InterPro" id="IPR018151">
    <property type="entry name" value="TF_GreA/GreB_CS"/>
</dbReference>
<organism evidence="12 13">
    <name type="scientific">Candidatus Desulfobacillus denitrificans</name>
    <dbReference type="NCBI Taxonomy" id="2608985"/>
    <lineage>
        <taxon>Bacteria</taxon>
        <taxon>Pseudomonadati</taxon>
        <taxon>Pseudomonadota</taxon>
        <taxon>Betaproteobacteria</taxon>
        <taxon>Candidatus Desulfobacillus</taxon>
    </lineage>
</organism>
<dbReference type="GO" id="GO:0070063">
    <property type="term" value="F:RNA polymerase binding"/>
    <property type="evidence" value="ECO:0007669"/>
    <property type="project" value="InterPro"/>
</dbReference>
<dbReference type="InterPro" id="IPR036805">
    <property type="entry name" value="Tscrpt_elong_fac_GreA/B_N_sf"/>
</dbReference>
<evidence type="ECO:0000259" key="10">
    <source>
        <dbReference type="Pfam" id="PF01272"/>
    </source>
</evidence>
<evidence type="ECO:0000256" key="3">
    <source>
        <dbReference type="ARBA" id="ARBA00023015"/>
    </source>
</evidence>
<evidence type="ECO:0000259" key="11">
    <source>
        <dbReference type="Pfam" id="PF03449"/>
    </source>
</evidence>
<evidence type="ECO:0000256" key="6">
    <source>
        <dbReference type="ARBA" id="ARBA00024916"/>
    </source>
</evidence>
<keyword evidence="12" id="KW-0648">Protein biosynthesis</keyword>
<feature type="domain" description="Transcription elongation factor GreA/GreB C-terminal" evidence="10">
    <location>
        <begin position="84"/>
        <end position="157"/>
    </location>
</feature>
<dbReference type="HAMAP" id="MF_00105">
    <property type="entry name" value="GreA_GreB"/>
    <property type="match status" value="1"/>
</dbReference>
<reference evidence="12" key="1">
    <citation type="journal article" name="DNA Res.">
        <title>The physiological potential of anammox bacteria as revealed by their core genome structure.</title>
        <authorList>
            <person name="Okubo T."/>
            <person name="Toyoda A."/>
            <person name="Fukuhara K."/>
            <person name="Uchiyama I."/>
            <person name="Harigaya Y."/>
            <person name="Kuroiwa M."/>
            <person name="Suzuki T."/>
            <person name="Murakami Y."/>
            <person name="Suwa Y."/>
            <person name="Takami H."/>
        </authorList>
    </citation>
    <scope>NUCLEOTIDE SEQUENCE</scope>
    <source>
        <strain evidence="12">317325-3</strain>
    </source>
</reference>
<dbReference type="PANTHER" id="PTHR30437">
    <property type="entry name" value="TRANSCRIPTION ELONGATION FACTOR GREA"/>
    <property type="match status" value="1"/>
</dbReference>
<evidence type="ECO:0000256" key="7">
    <source>
        <dbReference type="ARBA" id="ARBA00030776"/>
    </source>
</evidence>
<dbReference type="InterPro" id="IPR006359">
    <property type="entry name" value="Tscrpt_elong_fac_GreA"/>
</dbReference>
<evidence type="ECO:0000313" key="13">
    <source>
        <dbReference type="Proteomes" id="UP000662914"/>
    </source>
</evidence>
<dbReference type="NCBIfam" id="TIGR01462">
    <property type="entry name" value="greA"/>
    <property type="match status" value="1"/>
</dbReference>